<comment type="caution">
    <text evidence="3">The sequence shown here is derived from an EMBL/GenBank/DDBJ whole genome shotgun (WGS) entry which is preliminary data.</text>
</comment>
<gene>
    <name evidence="3" type="ORF">CfE428DRAFT_2214</name>
</gene>
<dbReference type="RefSeq" id="WP_006979539.1">
    <property type="nucleotide sequence ID" value="NZ_ABVL01000005.1"/>
</dbReference>
<accession>B4CZX6</accession>
<dbReference type="PANTHER" id="PTHR34216:SF7">
    <property type="entry name" value="POLY-BETA-1,6-N-ACETYL-D-GLUCOSAMINE N-DEACETYLASE"/>
    <property type="match status" value="1"/>
</dbReference>
<dbReference type="Proteomes" id="UP000005824">
    <property type="component" value="Unassembled WGS sequence"/>
</dbReference>
<dbReference type="EMBL" id="ABVL01000005">
    <property type="protein sequence ID" value="EDY20290.1"/>
    <property type="molecule type" value="Genomic_DNA"/>
</dbReference>
<dbReference type="AlphaFoldDB" id="B4CZX6"/>
<organism evidence="3 4">
    <name type="scientific">Chthoniobacter flavus Ellin428</name>
    <dbReference type="NCBI Taxonomy" id="497964"/>
    <lineage>
        <taxon>Bacteria</taxon>
        <taxon>Pseudomonadati</taxon>
        <taxon>Verrucomicrobiota</taxon>
        <taxon>Spartobacteria</taxon>
        <taxon>Chthoniobacterales</taxon>
        <taxon>Chthoniobacteraceae</taxon>
        <taxon>Chthoniobacter</taxon>
    </lineage>
</organism>
<evidence type="ECO:0000259" key="2">
    <source>
        <dbReference type="PROSITE" id="PS51677"/>
    </source>
</evidence>
<sequence length="340" mass="37394">MTARGLRDSAMQAAATLARPVLGGLGFIVTLHRVVPEAERSPLPSNRALEVTPKDLRAMLEYVRQNGLEIVAQEAIPARLASPHGPRFVCFTFDDGYRDNATLALPIFREFGAPFTVNITNGFIAGNASVWWYWIEEILNAGKALQFSWKGTPHHFTAATTGERDRALEEIARLVRGLGAERDALLRVIGEAAGLDPCALTRKLCLTWEELRALAADPLVTIGAHTAGHHSLNRLTDEELVVEVDGARRALAAQLGREVRHFAYPFGGAKAVSEREFALVRSSGFATMLTTRPGNLTREHSAQMDRLPRLTISGNYPALKELRMAESGLAAWRERRRGRA</sequence>
<protein>
    <submittedName>
        <fullName evidence="3">Polysaccharide deacetylase</fullName>
    </submittedName>
</protein>
<dbReference type="SUPFAM" id="SSF88713">
    <property type="entry name" value="Glycoside hydrolase/deacetylase"/>
    <property type="match status" value="1"/>
</dbReference>
<dbReference type="InterPro" id="IPR002509">
    <property type="entry name" value="NODB_dom"/>
</dbReference>
<dbReference type="Pfam" id="PF01522">
    <property type="entry name" value="Polysacc_deac_1"/>
    <property type="match status" value="2"/>
</dbReference>
<dbReference type="eggNOG" id="COG0726">
    <property type="taxonomic scope" value="Bacteria"/>
</dbReference>
<dbReference type="GO" id="GO:0016810">
    <property type="term" value="F:hydrolase activity, acting on carbon-nitrogen (but not peptide) bonds"/>
    <property type="evidence" value="ECO:0007669"/>
    <property type="project" value="InterPro"/>
</dbReference>
<keyword evidence="4" id="KW-1185">Reference proteome</keyword>
<proteinExistence type="predicted"/>
<dbReference type="CDD" id="cd10968">
    <property type="entry name" value="CE4_Mlr8448_like_5s"/>
    <property type="match status" value="1"/>
</dbReference>
<evidence type="ECO:0000313" key="4">
    <source>
        <dbReference type="Proteomes" id="UP000005824"/>
    </source>
</evidence>
<dbReference type="InterPro" id="IPR051398">
    <property type="entry name" value="Polysacch_Deacetylase"/>
</dbReference>
<dbReference type="InterPro" id="IPR011330">
    <property type="entry name" value="Glyco_hydro/deAcase_b/a-brl"/>
</dbReference>
<dbReference type="STRING" id="497964.CfE428DRAFT_2214"/>
<dbReference type="Gene3D" id="3.20.20.370">
    <property type="entry name" value="Glycoside hydrolase/deacetylase"/>
    <property type="match status" value="1"/>
</dbReference>
<feature type="domain" description="NodB homology" evidence="2">
    <location>
        <begin position="87"/>
        <end position="340"/>
    </location>
</feature>
<evidence type="ECO:0000313" key="3">
    <source>
        <dbReference type="EMBL" id="EDY20290.1"/>
    </source>
</evidence>
<evidence type="ECO:0000256" key="1">
    <source>
        <dbReference type="ARBA" id="ARBA00022729"/>
    </source>
</evidence>
<dbReference type="PANTHER" id="PTHR34216">
    <property type="match status" value="1"/>
</dbReference>
<dbReference type="GO" id="GO:0005975">
    <property type="term" value="P:carbohydrate metabolic process"/>
    <property type="evidence" value="ECO:0007669"/>
    <property type="project" value="InterPro"/>
</dbReference>
<dbReference type="PROSITE" id="PS51677">
    <property type="entry name" value="NODB"/>
    <property type="match status" value="1"/>
</dbReference>
<reference evidence="3 4" key="1">
    <citation type="journal article" date="2011" name="J. Bacteriol.">
        <title>Genome sequence of Chthoniobacter flavus Ellin428, an aerobic heterotrophic soil bacterium.</title>
        <authorList>
            <person name="Kant R."/>
            <person name="van Passel M.W."/>
            <person name="Palva A."/>
            <person name="Lucas S."/>
            <person name="Lapidus A."/>
            <person name="Glavina Del Rio T."/>
            <person name="Dalin E."/>
            <person name="Tice H."/>
            <person name="Bruce D."/>
            <person name="Goodwin L."/>
            <person name="Pitluck S."/>
            <person name="Larimer F.W."/>
            <person name="Land M.L."/>
            <person name="Hauser L."/>
            <person name="Sangwan P."/>
            <person name="de Vos W.M."/>
            <person name="Janssen P.H."/>
            <person name="Smidt H."/>
        </authorList>
    </citation>
    <scope>NUCLEOTIDE SEQUENCE [LARGE SCALE GENOMIC DNA]</scope>
    <source>
        <strain evidence="3 4">Ellin428</strain>
    </source>
</reference>
<keyword evidence="1" id="KW-0732">Signal</keyword>
<dbReference type="InParanoid" id="B4CZX6"/>
<name>B4CZX6_9BACT</name>